<proteinExistence type="predicted"/>
<dbReference type="Proteomes" id="UP000235145">
    <property type="component" value="Unassembled WGS sequence"/>
</dbReference>
<dbReference type="AlphaFoldDB" id="A0A9R1W6P3"/>
<comment type="caution">
    <text evidence="1">The sequence shown here is derived from an EMBL/GenBank/DDBJ whole genome shotgun (WGS) entry which is preliminary data.</text>
</comment>
<accession>A0A9R1W6P3</accession>
<reference evidence="1 2" key="1">
    <citation type="journal article" date="2017" name="Nat. Commun.">
        <title>Genome assembly with in vitro proximity ligation data and whole-genome triplication in lettuce.</title>
        <authorList>
            <person name="Reyes-Chin-Wo S."/>
            <person name="Wang Z."/>
            <person name="Yang X."/>
            <person name="Kozik A."/>
            <person name="Arikit S."/>
            <person name="Song C."/>
            <person name="Xia L."/>
            <person name="Froenicke L."/>
            <person name="Lavelle D.O."/>
            <person name="Truco M.J."/>
            <person name="Xia R."/>
            <person name="Zhu S."/>
            <person name="Xu C."/>
            <person name="Xu H."/>
            <person name="Xu X."/>
            <person name="Cox K."/>
            <person name="Korf I."/>
            <person name="Meyers B.C."/>
            <person name="Michelmore R.W."/>
        </authorList>
    </citation>
    <scope>NUCLEOTIDE SEQUENCE [LARGE SCALE GENOMIC DNA]</scope>
    <source>
        <strain evidence="2">cv. Salinas</strain>
        <tissue evidence="1">Seedlings</tissue>
    </source>
</reference>
<evidence type="ECO:0000313" key="1">
    <source>
        <dbReference type="EMBL" id="KAJ0219556.1"/>
    </source>
</evidence>
<sequence>MEEIEKAKGSVVGVIRVSTKTEDYFEGDETKKGKELVKVNSQPLSKINDSCDVRPMPKEIEELLNPNAVLKNDSNQIKSIKSMLDVSAVDFDV</sequence>
<evidence type="ECO:0000313" key="2">
    <source>
        <dbReference type="Proteomes" id="UP000235145"/>
    </source>
</evidence>
<organism evidence="1 2">
    <name type="scientific">Lactuca sativa</name>
    <name type="common">Garden lettuce</name>
    <dbReference type="NCBI Taxonomy" id="4236"/>
    <lineage>
        <taxon>Eukaryota</taxon>
        <taxon>Viridiplantae</taxon>
        <taxon>Streptophyta</taxon>
        <taxon>Embryophyta</taxon>
        <taxon>Tracheophyta</taxon>
        <taxon>Spermatophyta</taxon>
        <taxon>Magnoliopsida</taxon>
        <taxon>eudicotyledons</taxon>
        <taxon>Gunneridae</taxon>
        <taxon>Pentapetalae</taxon>
        <taxon>asterids</taxon>
        <taxon>campanulids</taxon>
        <taxon>Asterales</taxon>
        <taxon>Asteraceae</taxon>
        <taxon>Cichorioideae</taxon>
        <taxon>Cichorieae</taxon>
        <taxon>Lactucinae</taxon>
        <taxon>Lactuca</taxon>
    </lineage>
</organism>
<name>A0A9R1W6P3_LACSA</name>
<dbReference type="EMBL" id="NBSK02000003">
    <property type="protein sequence ID" value="KAJ0219556.1"/>
    <property type="molecule type" value="Genomic_DNA"/>
</dbReference>
<protein>
    <submittedName>
        <fullName evidence="1">Uncharacterized protein</fullName>
    </submittedName>
</protein>
<gene>
    <name evidence="1" type="ORF">LSAT_V11C300153330</name>
</gene>
<keyword evidence="2" id="KW-1185">Reference proteome</keyword>